<protein>
    <submittedName>
        <fullName evidence="1">Uncharacterized protein</fullName>
    </submittedName>
</protein>
<dbReference type="AlphaFoldDB" id="A0A9D1JY16"/>
<comment type="caution">
    <text evidence="1">The sequence shown here is derived from an EMBL/GenBank/DDBJ whole genome shotgun (WGS) entry which is preliminary data.</text>
</comment>
<organism evidence="1 2">
    <name type="scientific">Candidatus Galligastranaerophilus intestinavium</name>
    <dbReference type="NCBI Taxonomy" id="2840836"/>
    <lineage>
        <taxon>Bacteria</taxon>
        <taxon>Candidatus Galligastranaerophilus</taxon>
    </lineage>
</organism>
<sequence>MGRADIIRAEESLRDFLINEYRIENQRAKMLGKFNDIVDTNKYRRLTIAFNDESETLYILVQIASYNAIFDVEEGKKVEGGMPVEDTRLIESWISMKNNKEILRSLSKKRNYNEKFIELRPFDND</sequence>
<name>A0A9D1JY16_9BACT</name>
<accession>A0A9D1JY16</accession>
<evidence type="ECO:0000313" key="2">
    <source>
        <dbReference type="Proteomes" id="UP000886865"/>
    </source>
</evidence>
<gene>
    <name evidence="1" type="ORF">IAA86_04385</name>
</gene>
<proteinExistence type="predicted"/>
<evidence type="ECO:0000313" key="1">
    <source>
        <dbReference type="EMBL" id="HIS74242.1"/>
    </source>
</evidence>
<dbReference type="Proteomes" id="UP000886865">
    <property type="component" value="Unassembled WGS sequence"/>
</dbReference>
<dbReference type="EMBL" id="DVJQ01000039">
    <property type="protein sequence ID" value="HIS74242.1"/>
    <property type="molecule type" value="Genomic_DNA"/>
</dbReference>
<reference evidence="1" key="1">
    <citation type="submission" date="2020-10" db="EMBL/GenBank/DDBJ databases">
        <authorList>
            <person name="Gilroy R."/>
        </authorList>
    </citation>
    <scope>NUCLEOTIDE SEQUENCE</scope>
    <source>
        <strain evidence="1">CHK152-2871</strain>
    </source>
</reference>
<reference evidence="1" key="2">
    <citation type="journal article" date="2021" name="PeerJ">
        <title>Extensive microbial diversity within the chicken gut microbiome revealed by metagenomics and culture.</title>
        <authorList>
            <person name="Gilroy R."/>
            <person name="Ravi A."/>
            <person name="Getino M."/>
            <person name="Pursley I."/>
            <person name="Horton D.L."/>
            <person name="Alikhan N.F."/>
            <person name="Baker D."/>
            <person name="Gharbi K."/>
            <person name="Hall N."/>
            <person name="Watson M."/>
            <person name="Adriaenssens E.M."/>
            <person name="Foster-Nyarko E."/>
            <person name="Jarju S."/>
            <person name="Secka A."/>
            <person name="Antonio M."/>
            <person name="Oren A."/>
            <person name="Chaudhuri R.R."/>
            <person name="La Ragione R."/>
            <person name="Hildebrand F."/>
            <person name="Pallen M.J."/>
        </authorList>
    </citation>
    <scope>NUCLEOTIDE SEQUENCE</scope>
    <source>
        <strain evidence="1">CHK152-2871</strain>
    </source>
</reference>